<proteinExistence type="predicted"/>
<sequence>MLDPLVVAPIGIGIVLLFAGATLARYGVALMGALLGAGGGYLVAPSIAGAAGVGTPAAAAVGIALGIVVGVLVAHMLLSLAIGAIGFIVGTYFGLTALAPILVDGAWYVEIGIGIAIGAGVALAGMTLTNVTMIAITSFIGAALASRSLTFEAIAEAQSSTSVDPLLFETTEPVFLALFVVGIALQIGLLKLGYARKFVGVLPGAGGRSSRGESSTDG</sequence>
<evidence type="ECO:0000256" key="1">
    <source>
        <dbReference type="SAM" id="Phobius"/>
    </source>
</evidence>
<evidence type="ECO:0000313" key="3">
    <source>
        <dbReference type="Proteomes" id="UP000010846"/>
    </source>
</evidence>
<dbReference type="GeneID" id="14377360"/>
<dbReference type="eggNOG" id="arCOG08970">
    <property type="taxonomic scope" value="Archaea"/>
</dbReference>
<accession>L0IA21</accession>
<evidence type="ECO:0008006" key="4">
    <source>
        <dbReference type="Google" id="ProtNLM"/>
    </source>
</evidence>
<dbReference type="RefSeq" id="WP_015301061.1">
    <property type="nucleotide sequence ID" value="NC_019964.1"/>
</dbReference>
<feature type="transmembrane region" description="Helical" evidence="1">
    <location>
        <begin position="57"/>
        <end position="74"/>
    </location>
</feature>
<dbReference type="KEGG" id="hru:Halru_1836"/>
<gene>
    <name evidence="2" type="ordered locus">Halru_1836</name>
</gene>
<feature type="transmembrane region" description="Helical" evidence="1">
    <location>
        <begin position="174"/>
        <end position="194"/>
    </location>
</feature>
<protein>
    <recommendedName>
        <fullName evidence="4">Phosphate ABC transporter permease</fullName>
    </recommendedName>
</protein>
<feature type="transmembrane region" description="Helical" evidence="1">
    <location>
        <begin position="81"/>
        <end position="101"/>
    </location>
</feature>
<organism evidence="2 3">
    <name type="scientific">Halovivax ruber (strain DSM 18193 / JCM 13892 / XH-70)</name>
    <dbReference type="NCBI Taxonomy" id="797302"/>
    <lineage>
        <taxon>Archaea</taxon>
        <taxon>Methanobacteriati</taxon>
        <taxon>Methanobacteriota</taxon>
        <taxon>Stenosarchaea group</taxon>
        <taxon>Halobacteria</taxon>
        <taxon>Halobacteriales</taxon>
        <taxon>Natrialbaceae</taxon>
        <taxon>Halovivax</taxon>
    </lineage>
</organism>
<keyword evidence="1" id="KW-0472">Membrane</keyword>
<dbReference type="EMBL" id="CP003050">
    <property type="protein sequence ID" value="AGB16435.1"/>
    <property type="molecule type" value="Genomic_DNA"/>
</dbReference>
<feature type="transmembrane region" description="Helical" evidence="1">
    <location>
        <begin position="31"/>
        <end position="51"/>
    </location>
</feature>
<feature type="transmembrane region" description="Helical" evidence="1">
    <location>
        <begin position="133"/>
        <end position="154"/>
    </location>
</feature>
<keyword evidence="1" id="KW-1133">Transmembrane helix</keyword>
<name>L0IA21_HALRX</name>
<dbReference type="OrthoDB" id="331535at2157"/>
<keyword evidence="1" id="KW-0812">Transmembrane</keyword>
<keyword evidence="3" id="KW-1185">Reference proteome</keyword>
<feature type="transmembrane region" description="Helical" evidence="1">
    <location>
        <begin position="107"/>
        <end position="126"/>
    </location>
</feature>
<dbReference type="HOGENOM" id="CLU_110113_0_0_2"/>
<dbReference type="Proteomes" id="UP000010846">
    <property type="component" value="Chromosome"/>
</dbReference>
<dbReference type="AlphaFoldDB" id="L0IA21"/>
<evidence type="ECO:0000313" key="2">
    <source>
        <dbReference type="EMBL" id="AGB16435.1"/>
    </source>
</evidence>
<dbReference type="STRING" id="797302.Halru_1836"/>
<feature type="transmembrane region" description="Helical" evidence="1">
    <location>
        <begin position="6"/>
        <end position="24"/>
    </location>
</feature>
<reference evidence="2" key="1">
    <citation type="submission" date="2011-09" db="EMBL/GenBank/DDBJ databases">
        <title>Complete sequence of Halovivax ruber XH-70.</title>
        <authorList>
            <consortium name="US DOE Joint Genome Institute"/>
            <person name="Lucas S."/>
            <person name="Han J."/>
            <person name="Lapidus A."/>
            <person name="Cheng J.-F."/>
            <person name="Goodwin L."/>
            <person name="Pitluck S."/>
            <person name="Peters L."/>
            <person name="Mikhailova N."/>
            <person name="Davenport K."/>
            <person name="Detter J.C."/>
            <person name="Han C."/>
            <person name="Tapia R."/>
            <person name="Land M."/>
            <person name="Hauser L."/>
            <person name="Kyrpides N."/>
            <person name="Ivanova N."/>
            <person name="Pagani I."/>
            <person name="Sproer C."/>
            <person name="Anderson I."/>
            <person name="Woyke T."/>
        </authorList>
    </citation>
    <scope>NUCLEOTIDE SEQUENCE</scope>
    <source>
        <strain evidence="2">XH-70</strain>
    </source>
</reference>